<accession>A0ABN8ITI3</accession>
<feature type="compositionally biased region" description="Basic and acidic residues" evidence="1">
    <location>
        <begin position="1"/>
        <end position="22"/>
    </location>
</feature>
<sequence>MKKKPRNPERNGKRRPDISKDSRHPRRHTLRRLVIDFHPSGMLACRVYALYKNSLPLRTVLRAISRVACGLVVGLAVHCDPQSIRQIPFSGGVKASEPLPGATTGPCPPHNARRRAEARRPPEQ</sequence>
<organism evidence="2 3">
    <name type="scientific">Iphiclides podalirius</name>
    <name type="common">scarce swallowtail</name>
    <dbReference type="NCBI Taxonomy" id="110791"/>
    <lineage>
        <taxon>Eukaryota</taxon>
        <taxon>Metazoa</taxon>
        <taxon>Ecdysozoa</taxon>
        <taxon>Arthropoda</taxon>
        <taxon>Hexapoda</taxon>
        <taxon>Insecta</taxon>
        <taxon>Pterygota</taxon>
        <taxon>Neoptera</taxon>
        <taxon>Endopterygota</taxon>
        <taxon>Lepidoptera</taxon>
        <taxon>Glossata</taxon>
        <taxon>Ditrysia</taxon>
        <taxon>Papilionoidea</taxon>
        <taxon>Papilionidae</taxon>
        <taxon>Papilioninae</taxon>
        <taxon>Iphiclides</taxon>
    </lineage>
</organism>
<gene>
    <name evidence="2" type="ORF">IPOD504_LOCUS11266</name>
</gene>
<proteinExistence type="predicted"/>
<feature type="non-terminal residue" evidence="2">
    <location>
        <position position="1"/>
    </location>
</feature>
<keyword evidence="3" id="KW-1185">Reference proteome</keyword>
<reference evidence="2" key="1">
    <citation type="submission" date="2022-03" db="EMBL/GenBank/DDBJ databases">
        <authorList>
            <person name="Martin H S."/>
        </authorList>
    </citation>
    <scope>NUCLEOTIDE SEQUENCE</scope>
</reference>
<evidence type="ECO:0000313" key="2">
    <source>
        <dbReference type="EMBL" id="CAH2061004.1"/>
    </source>
</evidence>
<feature type="region of interest" description="Disordered" evidence="1">
    <location>
        <begin position="1"/>
        <end position="28"/>
    </location>
</feature>
<dbReference type="Proteomes" id="UP000837857">
    <property type="component" value="Chromosome 27"/>
</dbReference>
<feature type="compositionally biased region" description="Basic and acidic residues" evidence="1">
    <location>
        <begin position="114"/>
        <end position="124"/>
    </location>
</feature>
<name>A0ABN8ITI3_9NEOP</name>
<dbReference type="EMBL" id="OW152839">
    <property type="protein sequence ID" value="CAH2061004.1"/>
    <property type="molecule type" value="Genomic_DNA"/>
</dbReference>
<protein>
    <submittedName>
        <fullName evidence="2">Uncharacterized protein</fullName>
    </submittedName>
</protein>
<evidence type="ECO:0000256" key="1">
    <source>
        <dbReference type="SAM" id="MobiDB-lite"/>
    </source>
</evidence>
<evidence type="ECO:0000313" key="3">
    <source>
        <dbReference type="Proteomes" id="UP000837857"/>
    </source>
</evidence>
<feature type="region of interest" description="Disordered" evidence="1">
    <location>
        <begin position="88"/>
        <end position="124"/>
    </location>
</feature>